<dbReference type="InterPro" id="IPR050136">
    <property type="entry name" value="FA_oxidation_alpha_subunit"/>
</dbReference>
<reference evidence="1 2" key="1">
    <citation type="journal article" date="2017" name="Appl. Environ. Microbiol.">
        <title>Parallel evolution of two clades of a major Atlantic endemic Vibrio parahaemolyticus pathogen lineage by independent acquisition of related pathogenicity islands.</title>
        <authorList>
            <person name="Xu F."/>
            <person name="Gonzalez-Escalona N."/>
            <person name="Drees K.P."/>
            <person name="Sebra R.P."/>
            <person name="Cooper V.S."/>
            <person name="Jones S.H."/>
            <person name="Whistler C.A."/>
        </authorList>
    </citation>
    <scope>NUCLEOTIDE SEQUENCE [LARGE SCALE GENOMIC DNA]</scope>
    <source>
        <strain evidence="1 2">MAVP-3</strain>
    </source>
</reference>
<dbReference type="InterPro" id="IPR001753">
    <property type="entry name" value="Enoyl-CoA_hydra/iso"/>
</dbReference>
<sequence length="67" mass="7247">KEIFAQLKDSSGIKGMIIHSLKPDNFVAGADVRMLEACTTANEAQALAKQGQELFQQLSDLPYPVVA</sequence>
<proteinExistence type="predicted"/>
<protein>
    <recommendedName>
        <fullName evidence="3">Enoyl-CoA hydratase</fullName>
    </recommendedName>
</protein>
<accession>A0A227F979</accession>
<feature type="non-terminal residue" evidence="1">
    <location>
        <position position="67"/>
    </location>
</feature>
<dbReference type="Gene3D" id="3.90.226.10">
    <property type="entry name" value="2-enoyl-CoA Hydratase, Chain A, domain 1"/>
    <property type="match status" value="1"/>
</dbReference>
<comment type="caution">
    <text evidence="1">The sequence shown here is derived from an EMBL/GenBank/DDBJ whole genome shotgun (WGS) entry which is preliminary data.</text>
</comment>
<dbReference type="Proteomes" id="UP000214596">
    <property type="component" value="Unassembled WGS sequence"/>
</dbReference>
<feature type="non-terminal residue" evidence="1">
    <location>
        <position position="1"/>
    </location>
</feature>
<dbReference type="GO" id="GO:0006635">
    <property type="term" value="P:fatty acid beta-oxidation"/>
    <property type="evidence" value="ECO:0007669"/>
    <property type="project" value="TreeGrafter"/>
</dbReference>
<evidence type="ECO:0000313" key="1">
    <source>
        <dbReference type="EMBL" id="OXD77932.1"/>
    </source>
</evidence>
<dbReference type="GO" id="GO:0004300">
    <property type="term" value="F:enoyl-CoA hydratase activity"/>
    <property type="evidence" value="ECO:0007669"/>
    <property type="project" value="TreeGrafter"/>
</dbReference>
<dbReference type="EMBL" id="NIXT01005949">
    <property type="protein sequence ID" value="OXD77932.1"/>
    <property type="molecule type" value="Genomic_DNA"/>
</dbReference>
<organism evidence="1 2">
    <name type="scientific">Vibrio parahaemolyticus</name>
    <dbReference type="NCBI Taxonomy" id="670"/>
    <lineage>
        <taxon>Bacteria</taxon>
        <taxon>Pseudomonadati</taxon>
        <taxon>Pseudomonadota</taxon>
        <taxon>Gammaproteobacteria</taxon>
        <taxon>Vibrionales</taxon>
        <taxon>Vibrionaceae</taxon>
        <taxon>Vibrio</taxon>
    </lineage>
</organism>
<dbReference type="PANTHER" id="PTHR43612">
    <property type="entry name" value="TRIFUNCTIONAL ENZYME SUBUNIT ALPHA"/>
    <property type="match status" value="1"/>
</dbReference>
<gene>
    <name evidence="1" type="ORF">CA163_41160</name>
</gene>
<evidence type="ECO:0000313" key="2">
    <source>
        <dbReference type="Proteomes" id="UP000214596"/>
    </source>
</evidence>
<dbReference type="Pfam" id="PF00378">
    <property type="entry name" value="ECH_1"/>
    <property type="match status" value="1"/>
</dbReference>
<name>A0A227F979_VIBPH</name>
<dbReference type="InterPro" id="IPR029045">
    <property type="entry name" value="ClpP/crotonase-like_dom_sf"/>
</dbReference>
<dbReference type="SUPFAM" id="SSF52096">
    <property type="entry name" value="ClpP/crotonase"/>
    <property type="match status" value="1"/>
</dbReference>
<dbReference type="PANTHER" id="PTHR43612:SF3">
    <property type="entry name" value="TRIFUNCTIONAL ENZYME SUBUNIT ALPHA, MITOCHONDRIAL"/>
    <property type="match status" value="1"/>
</dbReference>
<dbReference type="GO" id="GO:0016509">
    <property type="term" value="F:long-chain (3S)-3-hydroxyacyl-CoA dehydrogenase (NAD+) activity"/>
    <property type="evidence" value="ECO:0007669"/>
    <property type="project" value="TreeGrafter"/>
</dbReference>
<evidence type="ECO:0008006" key="3">
    <source>
        <dbReference type="Google" id="ProtNLM"/>
    </source>
</evidence>
<dbReference type="AlphaFoldDB" id="A0A227F979"/>